<dbReference type="InterPro" id="IPR015422">
    <property type="entry name" value="PyrdxlP-dep_Trfase_small"/>
</dbReference>
<evidence type="ECO:0000256" key="3">
    <source>
        <dbReference type="ARBA" id="ARBA00023015"/>
    </source>
</evidence>
<keyword evidence="8" id="KW-1185">Reference proteome</keyword>
<dbReference type="GO" id="GO:0003700">
    <property type="term" value="F:DNA-binding transcription factor activity"/>
    <property type="evidence" value="ECO:0007669"/>
    <property type="project" value="InterPro"/>
</dbReference>
<dbReference type="InterPro" id="IPR036388">
    <property type="entry name" value="WH-like_DNA-bd_sf"/>
</dbReference>
<evidence type="ECO:0000256" key="4">
    <source>
        <dbReference type="ARBA" id="ARBA00023125"/>
    </source>
</evidence>
<keyword evidence="5" id="KW-0804">Transcription</keyword>
<dbReference type="Proteomes" id="UP000325273">
    <property type="component" value="Unassembled WGS sequence"/>
</dbReference>
<reference evidence="7 8" key="1">
    <citation type="submission" date="2019-08" db="EMBL/GenBank/DDBJ databases">
        <title>Paraburkholderia sp. DCY113.</title>
        <authorList>
            <person name="Kang J."/>
        </authorList>
    </citation>
    <scope>NUCLEOTIDE SEQUENCE [LARGE SCALE GENOMIC DNA]</scope>
    <source>
        <strain evidence="7 8">DCY113</strain>
    </source>
</reference>
<sequence length="464" mass="50647">MSSIHDPYKEAVWASGFTHGDGPRYLQIVKFLERAIADGSLRAGDRLPAQRQLAELLKIDLTTVTRGFTEARRRQLIEARGTLGTFVAAPKVELTQSVDLSMNIPPPPADVDMEALLREGMSQILMRADADLLMTYHLSGGSIADRKAGARWLKPMLGKIEMERVVACPGAQSALAALILALTGPGDVILMEPLGYPGMPMATEQLGRRIEAVAVDEYGMRPDSLERACAEHNARAIYLNPTLQNPTAQTMPEKRRLEIARIAARLNVKVIEDDPYWLLADNAPPPLARLVPEQVFYVSTLSKCLSPGLRTAFVTFPDLQSEHSFLSALRTFSSTSMLTTTLATQWIHDGSAALLLAGVQAESRVRQRMATGTLSGAAGGTLNHGIHVWLTLPSYWRPLNLCAAARKEGLLVAPSTAFHRGHNPPNAIRISLGRGRSRDELDAALRKLSKLLAQKPSVHDEVIV</sequence>
<dbReference type="Gene3D" id="3.90.1150.10">
    <property type="entry name" value="Aspartate Aminotransferase, domain 1"/>
    <property type="match status" value="1"/>
</dbReference>
<dbReference type="Gene3D" id="1.10.10.10">
    <property type="entry name" value="Winged helix-like DNA-binding domain superfamily/Winged helix DNA-binding domain"/>
    <property type="match status" value="1"/>
</dbReference>
<dbReference type="Pfam" id="PF00155">
    <property type="entry name" value="Aminotran_1_2"/>
    <property type="match status" value="1"/>
</dbReference>
<dbReference type="GO" id="GO:0003677">
    <property type="term" value="F:DNA binding"/>
    <property type="evidence" value="ECO:0007669"/>
    <property type="project" value="UniProtKB-KW"/>
</dbReference>
<keyword evidence="7" id="KW-0032">Aminotransferase</keyword>
<dbReference type="PROSITE" id="PS50949">
    <property type="entry name" value="HTH_GNTR"/>
    <property type="match status" value="1"/>
</dbReference>
<dbReference type="SUPFAM" id="SSF46785">
    <property type="entry name" value="Winged helix' DNA-binding domain"/>
    <property type="match status" value="1"/>
</dbReference>
<name>A0A5B0G5S8_9BURK</name>
<dbReference type="PANTHER" id="PTHR46577">
    <property type="entry name" value="HTH-TYPE TRANSCRIPTIONAL REGULATORY PROTEIN GABR"/>
    <property type="match status" value="1"/>
</dbReference>
<dbReference type="InterPro" id="IPR004839">
    <property type="entry name" value="Aminotransferase_I/II_large"/>
</dbReference>
<dbReference type="GO" id="GO:0008483">
    <property type="term" value="F:transaminase activity"/>
    <property type="evidence" value="ECO:0007669"/>
    <property type="project" value="UniProtKB-KW"/>
</dbReference>
<dbReference type="InterPro" id="IPR015424">
    <property type="entry name" value="PyrdxlP-dep_Trfase"/>
</dbReference>
<dbReference type="CDD" id="cd00609">
    <property type="entry name" value="AAT_like"/>
    <property type="match status" value="1"/>
</dbReference>
<dbReference type="EMBL" id="VTUZ01000067">
    <property type="protein sequence ID" value="KAA0998005.1"/>
    <property type="molecule type" value="Genomic_DNA"/>
</dbReference>
<dbReference type="InterPro" id="IPR000524">
    <property type="entry name" value="Tscrpt_reg_HTH_GntR"/>
</dbReference>
<proteinExistence type="inferred from homology"/>
<comment type="similarity">
    <text evidence="1">In the C-terminal section; belongs to the class-I pyridoxal-phosphate-dependent aminotransferase family.</text>
</comment>
<keyword evidence="2" id="KW-0663">Pyridoxal phosphate</keyword>
<dbReference type="PANTHER" id="PTHR46577:SF1">
    <property type="entry name" value="HTH-TYPE TRANSCRIPTIONAL REGULATORY PROTEIN GABR"/>
    <property type="match status" value="1"/>
</dbReference>
<evidence type="ECO:0000313" key="7">
    <source>
        <dbReference type="EMBL" id="KAA0998005.1"/>
    </source>
</evidence>
<evidence type="ECO:0000256" key="5">
    <source>
        <dbReference type="ARBA" id="ARBA00023163"/>
    </source>
</evidence>
<evidence type="ECO:0000259" key="6">
    <source>
        <dbReference type="PROSITE" id="PS50949"/>
    </source>
</evidence>
<dbReference type="SMART" id="SM00345">
    <property type="entry name" value="HTH_GNTR"/>
    <property type="match status" value="1"/>
</dbReference>
<evidence type="ECO:0000256" key="1">
    <source>
        <dbReference type="ARBA" id="ARBA00005384"/>
    </source>
</evidence>
<keyword evidence="7" id="KW-0808">Transferase</keyword>
<dbReference type="InterPro" id="IPR051446">
    <property type="entry name" value="HTH_trans_reg/aminotransferase"/>
</dbReference>
<dbReference type="Gene3D" id="3.40.640.10">
    <property type="entry name" value="Type I PLP-dependent aspartate aminotransferase-like (Major domain)"/>
    <property type="match status" value="1"/>
</dbReference>
<keyword evidence="3" id="KW-0805">Transcription regulation</keyword>
<feature type="domain" description="HTH gntR-type" evidence="6">
    <location>
        <begin position="22"/>
        <end position="90"/>
    </location>
</feature>
<dbReference type="GO" id="GO:0030170">
    <property type="term" value="F:pyridoxal phosphate binding"/>
    <property type="evidence" value="ECO:0007669"/>
    <property type="project" value="InterPro"/>
</dbReference>
<comment type="caution">
    <text evidence="7">The sequence shown here is derived from an EMBL/GenBank/DDBJ whole genome shotgun (WGS) entry which is preliminary data.</text>
</comment>
<dbReference type="CDD" id="cd07377">
    <property type="entry name" value="WHTH_GntR"/>
    <property type="match status" value="1"/>
</dbReference>
<evidence type="ECO:0000313" key="8">
    <source>
        <dbReference type="Proteomes" id="UP000325273"/>
    </source>
</evidence>
<dbReference type="InterPro" id="IPR015421">
    <property type="entry name" value="PyrdxlP-dep_Trfase_major"/>
</dbReference>
<dbReference type="Pfam" id="PF00392">
    <property type="entry name" value="GntR"/>
    <property type="match status" value="1"/>
</dbReference>
<accession>A0A5B0G5S8</accession>
<dbReference type="SUPFAM" id="SSF53383">
    <property type="entry name" value="PLP-dependent transferases"/>
    <property type="match status" value="1"/>
</dbReference>
<evidence type="ECO:0000256" key="2">
    <source>
        <dbReference type="ARBA" id="ARBA00022898"/>
    </source>
</evidence>
<dbReference type="RefSeq" id="WP_149676304.1">
    <property type="nucleotide sequence ID" value="NZ_VTUZ01000067.1"/>
</dbReference>
<dbReference type="InterPro" id="IPR036390">
    <property type="entry name" value="WH_DNA-bd_sf"/>
</dbReference>
<keyword evidence="4" id="KW-0238">DNA-binding</keyword>
<dbReference type="AlphaFoldDB" id="A0A5B0G5S8"/>
<gene>
    <name evidence="7" type="ORF">FVF58_46605</name>
</gene>
<protein>
    <submittedName>
        <fullName evidence="7">PLP-dependent aminotransferase family protein</fullName>
    </submittedName>
</protein>
<organism evidence="7 8">
    <name type="scientific">Paraburkholderia panacisoli</name>
    <dbReference type="NCBI Taxonomy" id="2603818"/>
    <lineage>
        <taxon>Bacteria</taxon>
        <taxon>Pseudomonadati</taxon>
        <taxon>Pseudomonadota</taxon>
        <taxon>Betaproteobacteria</taxon>
        <taxon>Burkholderiales</taxon>
        <taxon>Burkholderiaceae</taxon>
        <taxon>Paraburkholderia</taxon>
    </lineage>
</organism>